<keyword evidence="2" id="KW-1185">Reference proteome</keyword>
<accession>A0A453DSH8</accession>
<sequence>YETVATPFRMMVRACSTSKQCRVISSTENFFFNRKFVIWSTFWWSRIYQIHAGCFFRQ</sequence>
<dbReference type="Proteomes" id="UP000015105">
    <property type="component" value="Chromosome 3D"/>
</dbReference>
<reference evidence="1" key="3">
    <citation type="journal article" date="2017" name="Nature">
        <title>Genome sequence of the progenitor of the wheat D genome Aegilops tauschii.</title>
        <authorList>
            <person name="Luo M.C."/>
            <person name="Gu Y.Q."/>
            <person name="Puiu D."/>
            <person name="Wang H."/>
            <person name="Twardziok S.O."/>
            <person name="Deal K.R."/>
            <person name="Huo N."/>
            <person name="Zhu T."/>
            <person name="Wang L."/>
            <person name="Wang Y."/>
            <person name="McGuire P.E."/>
            <person name="Liu S."/>
            <person name="Long H."/>
            <person name="Ramasamy R.K."/>
            <person name="Rodriguez J.C."/>
            <person name="Van S.L."/>
            <person name="Yuan L."/>
            <person name="Wang Z."/>
            <person name="Xia Z."/>
            <person name="Xiao L."/>
            <person name="Anderson O.D."/>
            <person name="Ouyang S."/>
            <person name="Liang Y."/>
            <person name="Zimin A.V."/>
            <person name="Pertea G."/>
            <person name="Qi P."/>
            <person name="Bennetzen J.L."/>
            <person name="Dai X."/>
            <person name="Dawson M.W."/>
            <person name="Muller H.G."/>
            <person name="Kugler K."/>
            <person name="Rivarola-Duarte L."/>
            <person name="Spannagl M."/>
            <person name="Mayer K.F.X."/>
            <person name="Lu F.H."/>
            <person name="Bevan M.W."/>
            <person name="Leroy P."/>
            <person name="Li P."/>
            <person name="You F.M."/>
            <person name="Sun Q."/>
            <person name="Liu Z."/>
            <person name="Lyons E."/>
            <person name="Wicker T."/>
            <person name="Salzberg S.L."/>
            <person name="Devos K.M."/>
            <person name="Dvorak J."/>
        </authorList>
    </citation>
    <scope>NUCLEOTIDE SEQUENCE [LARGE SCALE GENOMIC DNA]</scope>
    <source>
        <strain evidence="1">cv. AL8/78</strain>
    </source>
</reference>
<protein>
    <submittedName>
        <fullName evidence="1">Uncharacterized protein</fullName>
    </submittedName>
</protein>
<organism evidence="1 2">
    <name type="scientific">Aegilops tauschii subsp. strangulata</name>
    <name type="common">Goatgrass</name>
    <dbReference type="NCBI Taxonomy" id="200361"/>
    <lineage>
        <taxon>Eukaryota</taxon>
        <taxon>Viridiplantae</taxon>
        <taxon>Streptophyta</taxon>
        <taxon>Embryophyta</taxon>
        <taxon>Tracheophyta</taxon>
        <taxon>Spermatophyta</taxon>
        <taxon>Magnoliopsida</taxon>
        <taxon>Liliopsida</taxon>
        <taxon>Poales</taxon>
        <taxon>Poaceae</taxon>
        <taxon>BOP clade</taxon>
        <taxon>Pooideae</taxon>
        <taxon>Triticodae</taxon>
        <taxon>Triticeae</taxon>
        <taxon>Triticinae</taxon>
        <taxon>Aegilops</taxon>
    </lineage>
</organism>
<evidence type="ECO:0000313" key="2">
    <source>
        <dbReference type="Proteomes" id="UP000015105"/>
    </source>
</evidence>
<name>A0A453DSH8_AEGTS</name>
<reference evidence="1" key="5">
    <citation type="journal article" date="2021" name="G3 (Bethesda)">
        <title>Aegilops tauschii genome assembly Aet v5.0 features greater sequence contiguity and improved annotation.</title>
        <authorList>
            <person name="Wang L."/>
            <person name="Zhu T."/>
            <person name="Rodriguez J.C."/>
            <person name="Deal K.R."/>
            <person name="Dubcovsky J."/>
            <person name="McGuire P.E."/>
            <person name="Lux T."/>
            <person name="Spannagl M."/>
            <person name="Mayer K.F.X."/>
            <person name="Baldrich P."/>
            <person name="Meyers B.C."/>
            <person name="Huo N."/>
            <person name="Gu Y.Q."/>
            <person name="Zhou H."/>
            <person name="Devos K.M."/>
            <person name="Bennetzen J.L."/>
            <person name="Unver T."/>
            <person name="Budak H."/>
            <person name="Gulick P.J."/>
            <person name="Galiba G."/>
            <person name="Kalapos B."/>
            <person name="Nelson D.R."/>
            <person name="Li P."/>
            <person name="You F.M."/>
            <person name="Luo M.C."/>
            <person name="Dvorak J."/>
        </authorList>
    </citation>
    <scope>NUCLEOTIDE SEQUENCE [LARGE SCALE GENOMIC DNA]</scope>
    <source>
        <strain evidence="1">cv. AL8/78</strain>
    </source>
</reference>
<evidence type="ECO:0000313" key="1">
    <source>
        <dbReference type="EnsemblPlants" id="AET3Gv20061300.1"/>
    </source>
</evidence>
<reference evidence="2" key="2">
    <citation type="journal article" date="2017" name="Nat. Plants">
        <title>The Aegilops tauschii genome reveals multiple impacts of transposons.</title>
        <authorList>
            <person name="Zhao G."/>
            <person name="Zou C."/>
            <person name="Li K."/>
            <person name="Wang K."/>
            <person name="Li T."/>
            <person name="Gao L."/>
            <person name="Zhang X."/>
            <person name="Wang H."/>
            <person name="Yang Z."/>
            <person name="Liu X."/>
            <person name="Jiang W."/>
            <person name="Mao L."/>
            <person name="Kong X."/>
            <person name="Jiao Y."/>
            <person name="Jia J."/>
        </authorList>
    </citation>
    <scope>NUCLEOTIDE SEQUENCE [LARGE SCALE GENOMIC DNA]</scope>
    <source>
        <strain evidence="2">cv. AL8/78</strain>
    </source>
</reference>
<reference evidence="1" key="4">
    <citation type="submission" date="2019-03" db="UniProtKB">
        <authorList>
            <consortium name="EnsemblPlants"/>
        </authorList>
    </citation>
    <scope>IDENTIFICATION</scope>
</reference>
<dbReference type="EnsemblPlants" id="AET3Gv20061300.1">
    <property type="protein sequence ID" value="AET3Gv20061300.1"/>
    <property type="gene ID" value="AET3Gv20061300"/>
</dbReference>
<proteinExistence type="predicted"/>
<dbReference type="AlphaFoldDB" id="A0A453DSH8"/>
<dbReference type="Gramene" id="AET3Gv20061300.1">
    <property type="protein sequence ID" value="AET3Gv20061300.1"/>
    <property type="gene ID" value="AET3Gv20061300"/>
</dbReference>
<reference evidence="2" key="1">
    <citation type="journal article" date="2014" name="Science">
        <title>Ancient hybridizations among the ancestral genomes of bread wheat.</title>
        <authorList>
            <consortium name="International Wheat Genome Sequencing Consortium,"/>
            <person name="Marcussen T."/>
            <person name="Sandve S.R."/>
            <person name="Heier L."/>
            <person name="Spannagl M."/>
            <person name="Pfeifer M."/>
            <person name="Jakobsen K.S."/>
            <person name="Wulff B.B."/>
            <person name="Steuernagel B."/>
            <person name="Mayer K.F."/>
            <person name="Olsen O.A."/>
        </authorList>
    </citation>
    <scope>NUCLEOTIDE SEQUENCE [LARGE SCALE GENOMIC DNA]</scope>
    <source>
        <strain evidence="2">cv. AL8/78</strain>
    </source>
</reference>